<protein>
    <submittedName>
        <fullName evidence="1">Uncharacterized protein</fullName>
    </submittedName>
</protein>
<evidence type="ECO:0000313" key="2">
    <source>
        <dbReference type="Proteomes" id="UP000712600"/>
    </source>
</evidence>
<organism evidence="1 2">
    <name type="scientific">Brassica cretica</name>
    <name type="common">Mustard</name>
    <dbReference type="NCBI Taxonomy" id="69181"/>
    <lineage>
        <taxon>Eukaryota</taxon>
        <taxon>Viridiplantae</taxon>
        <taxon>Streptophyta</taxon>
        <taxon>Embryophyta</taxon>
        <taxon>Tracheophyta</taxon>
        <taxon>Spermatophyta</taxon>
        <taxon>Magnoliopsida</taxon>
        <taxon>eudicotyledons</taxon>
        <taxon>Gunneridae</taxon>
        <taxon>Pentapetalae</taxon>
        <taxon>rosids</taxon>
        <taxon>malvids</taxon>
        <taxon>Brassicales</taxon>
        <taxon>Brassicaceae</taxon>
        <taxon>Brassiceae</taxon>
        <taxon>Brassica</taxon>
    </lineage>
</organism>
<gene>
    <name evidence="1" type="ORF">F2Q69_00043001</name>
</gene>
<accession>A0A8S9N457</accession>
<evidence type="ECO:0000313" key="1">
    <source>
        <dbReference type="EMBL" id="KAF3499704.1"/>
    </source>
</evidence>
<name>A0A8S9N457_BRACR</name>
<sequence>MEFDFWGSNGSSAGSVFLVLPVFPLIRSGSGSECFVGVGARCQSRPIRCSLSFSGSCPAAGVVVSFPPCSVRIERLGSLECRIDRCFGGSTPFFTDQGAFDFYLECLQLDVLRVPSQPVQVEGSVKLVWIEIGSGHQWIICPQNVTIGGIHCVRVVPVASLAPYNLVGVTSVPESDPMGSMSLTLEGAVPMVWLGSIVSLRKLRSVS</sequence>
<reference evidence="1" key="1">
    <citation type="submission" date="2019-12" db="EMBL/GenBank/DDBJ databases">
        <title>Genome sequencing and annotation of Brassica cretica.</title>
        <authorList>
            <person name="Studholme D.J."/>
            <person name="Sarris P."/>
        </authorList>
    </citation>
    <scope>NUCLEOTIDE SEQUENCE</scope>
    <source>
        <strain evidence="1">PFS-109/04</strain>
        <tissue evidence="1">Leaf</tissue>
    </source>
</reference>
<dbReference type="AlphaFoldDB" id="A0A8S9N457"/>
<proteinExistence type="predicted"/>
<dbReference type="Proteomes" id="UP000712600">
    <property type="component" value="Unassembled WGS sequence"/>
</dbReference>
<dbReference type="EMBL" id="QGKX02001621">
    <property type="protein sequence ID" value="KAF3499704.1"/>
    <property type="molecule type" value="Genomic_DNA"/>
</dbReference>
<comment type="caution">
    <text evidence="1">The sequence shown here is derived from an EMBL/GenBank/DDBJ whole genome shotgun (WGS) entry which is preliminary data.</text>
</comment>